<feature type="region of interest" description="Disordered" evidence="1">
    <location>
        <begin position="713"/>
        <end position="763"/>
    </location>
</feature>
<organism evidence="2 3">
    <name type="scientific">Acinetobacter wuhouensis</name>
    <dbReference type="NCBI Taxonomy" id="1879050"/>
    <lineage>
        <taxon>Bacteria</taxon>
        <taxon>Pseudomonadati</taxon>
        <taxon>Pseudomonadota</taxon>
        <taxon>Gammaproteobacteria</taxon>
        <taxon>Moraxellales</taxon>
        <taxon>Moraxellaceae</taxon>
        <taxon>Acinetobacter</taxon>
    </lineage>
</organism>
<dbReference type="AlphaFoldDB" id="A0A3G2T2C2"/>
<protein>
    <recommendedName>
        <fullName evidence="4">Portal protein</fullName>
    </recommendedName>
</protein>
<dbReference type="EMBL" id="CP033133">
    <property type="protein sequence ID" value="AYO54403.1"/>
    <property type="molecule type" value="Genomic_DNA"/>
</dbReference>
<dbReference type="Pfam" id="PF16510">
    <property type="entry name" value="P22_portal"/>
    <property type="match status" value="1"/>
</dbReference>
<evidence type="ECO:0000256" key="1">
    <source>
        <dbReference type="SAM" id="MobiDB-lite"/>
    </source>
</evidence>
<dbReference type="RefSeq" id="WP_087553395.1">
    <property type="nucleotide sequence ID" value="NZ_CP033133.1"/>
</dbReference>
<feature type="compositionally biased region" description="Polar residues" evidence="1">
    <location>
        <begin position="752"/>
        <end position="763"/>
    </location>
</feature>
<name>A0A3G2T2C2_9GAMM</name>
<evidence type="ECO:0000313" key="3">
    <source>
        <dbReference type="Proteomes" id="UP000279962"/>
    </source>
</evidence>
<proteinExistence type="predicted"/>
<accession>A0A3G2T2C2</accession>
<evidence type="ECO:0000313" key="2">
    <source>
        <dbReference type="EMBL" id="AYO54403.1"/>
    </source>
</evidence>
<dbReference type="Proteomes" id="UP000279962">
    <property type="component" value="Chromosome"/>
</dbReference>
<dbReference type="InterPro" id="IPR032427">
    <property type="entry name" value="P22_portal"/>
</dbReference>
<sequence length="763" mass="86552">MFYHETAEIEQANLDDNALTLDELTEIMHEIEEQPYWRHTADKEMDYADGNQLESDLLNRMKQIGIPPAVEDMIGPALQSVEGFELQTRTDWRVKANGDTGSDDVADALNFKLNQAERLSKADKACSDAFRPQIGCGIGWVEVKREQDPFKYPYRCVKVHRNEIHWDFKATENDLSDARWLRRTRWIHPKRLVQAFPQHAELIQTVGRYGGSWWQEDGVMDGGDSTGLQNAWLDARSYTISEQYWYNPTSKEINVAELWYRRWVRVPVLKFADGRVVEYDSSNMNHDIAIYQGIAYVEQANISKVRRSYWLGPHCLYDGPTPYSHHYFPYVPFWGAREDNTNIPYGFVRRMKFSQDSINSGISKLRWGMSVTRVERTKGAVDMTDEQLRRQVARPDADIVLNANHMAKPGARFDVKRDFELSQQHFQLINDNRAAIERVSNITSGFQGKQGNATSGKQEQLQIEQSNQTLMKIMDNFREARTLMGEMLLSMIVEDMGTREQTVIIEGDAVREDRTVVINKPEVDEHGYPYVSNDVQRIRLKVVLDDVPSSTTFREQQLNALSEITKSLPAEIQTAVLPYVMSLTDIPFKKDIIEAIRQATQAQSPEQTKQQIQEAVKQALAQAGNDIKLRELELKERKAGSEIREIDARSVQIGVQAAYSAMQAGVQVAQMPQIAPIADEVMKGAGYQRPNPMGDDPNFPVADQTAARDVRSPYVEGEGAQLGSEGLAEVQQNTSPMNPPVPKQGGTGMQGIETSRLNDNLSL</sequence>
<gene>
    <name evidence="2" type="ORF">CDG68_12480</name>
</gene>
<evidence type="ECO:0008006" key="4">
    <source>
        <dbReference type="Google" id="ProtNLM"/>
    </source>
</evidence>
<reference evidence="2 3" key="1">
    <citation type="submission" date="2018-10" db="EMBL/GenBank/DDBJ databases">
        <title>The complete genome of Acinetobacter wuhouensis strain WCHAW010062.</title>
        <authorList>
            <person name="Hu Y."/>
            <person name="Long H."/>
            <person name="Feng Y."/>
            <person name="Zong Z."/>
        </authorList>
    </citation>
    <scope>NUCLEOTIDE SEQUENCE [LARGE SCALE GENOMIC DNA]</scope>
    <source>
        <strain evidence="2 3">WCHAW010062</strain>
    </source>
</reference>